<gene>
    <name evidence="2" type="ORF">G2W53_030766</name>
</gene>
<protein>
    <submittedName>
        <fullName evidence="2">Uncharacterized protein</fullName>
    </submittedName>
</protein>
<dbReference type="EMBL" id="JAAIUW010000009">
    <property type="protein sequence ID" value="KAF7816797.1"/>
    <property type="molecule type" value="Genomic_DNA"/>
</dbReference>
<feature type="region of interest" description="Disordered" evidence="1">
    <location>
        <begin position="47"/>
        <end position="67"/>
    </location>
</feature>
<keyword evidence="3" id="KW-1185">Reference proteome</keyword>
<name>A0A834T9M4_9FABA</name>
<evidence type="ECO:0000256" key="1">
    <source>
        <dbReference type="SAM" id="MobiDB-lite"/>
    </source>
</evidence>
<dbReference type="Proteomes" id="UP000634136">
    <property type="component" value="Unassembled WGS sequence"/>
</dbReference>
<organism evidence="2 3">
    <name type="scientific">Senna tora</name>
    <dbReference type="NCBI Taxonomy" id="362788"/>
    <lineage>
        <taxon>Eukaryota</taxon>
        <taxon>Viridiplantae</taxon>
        <taxon>Streptophyta</taxon>
        <taxon>Embryophyta</taxon>
        <taxon>Tracheophyta</taxon>
        <taxon>Spermatophyta</taxon>
        <taxon>Magnoliopsida</taxon>
        <taxon>eudicotyledons</taxon>
        <taxon>Gunneridae</taxon>
        <taxon>Pentapetalae</taxon>
        <taxon>rosids</taxon>
        <taxon>fabids</taxon>
        <taxon>Fabales</taxon>
        <taxon>Fabaceae</taxon>
        <taxon>Caesalpinioideae</taxon>
        <taxon>Cassia clade</taxon>
        <taxon>Senna</taxon>
    </lineage>
</organism>
<accession>A0A834T9M4</accession>
<evidence type="ECO:0000313" key="2">
    <source>
        <dbReference type="EMBL" id="KAF7816797.1"/>
    </source>
</evidence>
<dbReference type="AlphaFoldDB" id="A0A834T9M4"/>
<sequence>MGIRWKTEIGSRTWEWEWEPGRCSNMNGDWFFAQKKWFYPKPEIKNNSSQIAKETTSGIPKPNKAET</sequence>
<proteinExistence type="predicted"/>
<evidence type="ECO:0000313" key="3">
    <source>
        <dbReference type="Proteomes" id="UP000634136"/>
    </source>
</evidence>
<comment type="caution">
    <text evidence="2">The sequence shown here is derived from an EMBL/GenBank/DDBJ whole genome shotgun (WGS) entry which is preliminary data.</text>
</comment>
<reference evidence="2" key="1">
    <citation type="submission" date="2020-09" db="EMBL/GenBank/DDBJ databases">
        <title>Genome-Enabled Discovery of Anthraquinone Biosynthesis in Senna tora.</title>
        <authorList>
            <person name="Kang S.-H."/>
            <person name="Pandey R.P."/>
            <person name="Lee C.-M."/>
            <person name="Sim J.-S."/>
            <person name="Jeong J.-T."/>
            <person name="Choi B.-S."/>
            <person name="Jung M."/>
            <person name="Ginzburg D."/>
            <person name="Zhao K."/>
            <person name="Won S.Y."/>
            <person name="Oh T.-J."/>
            <person name="Yu Y."/>
            <person name="Kim N.-H."/>
            <person name="Lee O.R."/>
            <person name="Lee T.-H."/>
            <person name="Bashyal P."/>
            <person name="Kim T.-S."/>
            <person name="Lee W.-H."/>
            <person name="Kawkins C."/>
            <person name="Kim C.-K."/>
            <person name="Kim J.S."/>
            <person name="Ahn B.O."/>
            <person name="Rhee S.Y."/>
            <person name="Sohng J.K."/>
        </authorList>
    </citation>
    <scope>NUCLEOTIDE SEQUENCE</scope>
    <source>
        <tissue evidence="2">Leaf</tissue>
    </source>
</reference>
<feature type="compositionally biased region" description="Polar residues" evidence="1">
    <location>
        <begin position="47"/>
        <end position="58"/>
    </location>
</feature>